<reference evidence="6 7" key="1">
    <citation type="submission" date="2014-02" db="EMBL/GenBank/DDBJ databases">
        <title>The small core and large imbalanced accessory genome model reveals a collaborative survival strategy of Sorangium cellulosum strains in nature.</title>
        <authorList>
            <person name="Han K."/>
            <person name="Peng R."/>
            <person name="Blom J."/>
            <person name="Li Y.-Z."/>
        </authorList>
    </citation>
    <scope>NUCLEOTIDE SEQUENCE [LARGE SCALE GENOMIC DNA]</scope>
    <source>
        <strain evidence="6 7">So0007-03</strain>
    </source>
</reference>
<feature type="domain" description="CusB-like beta-barrel" evidence="4">
    <location>
        <begin position="217"/>
        <end position="290"/>
    </location>
</feature>
<organism evidence="6 7">
    <name type="scientific">Sorangium cellulosum</name>
    <name type="common">Polyangium cellulosum</name>
    <dbReference type="NCBI Taxonomy" id="56"/>
    <lineage>
        <taxon>Bacteria</taxon>
        <taxon>Pseudomonadati</taxon>
        <taxon>Myxococcota</taxon>
        <taxon>Polyangia</taxon>
        <taxon>Polyangiales</taxon>
        <taxon>Polyangiaceae</taxon>
        <taxon>Sorangium</taxon>
    </lineage>
</organism>
<dbReference type="Gene3D" id="2.40.420.20">
    <property type="match status" value="1"/>
</dbReference>
<dbReference type="SUPFAM" id="SSF111369">
    <property type="entry name" value="HlyD-like secretion proteins"/>
    <property type="match status" value="1"/>
</dbReference>
<dbReference type="Pfam" id="PF25954">
    <property type="entry name" value="Beta-barrel_RND_2"/>
    <property type="match status" value="1"/>
</dbReference>
<evidence type="ECO:0000259" key="3">
    <source>
        <dbReference type="Pfam" id="PF25917"/>
    </source>
</evidence>
<dbReference type="Proteomes" id="UP000075502">
    <property type="component" value="Unassembled WGS sequence"/>
</dbReference>
<sequence>MNHATTKRRAESFLLLAALAASAAGCASKASAESAAQAAAPPVRVETTEVREAPMPRSLALTGTLRGDRQTDLAANAVGRVLETFVERGDAVKKGDLLARLDVRVAALTAAEAQANAALTRAQEETARRECERYRALFEGGAISRAEHDRIADQCRSAPLSVAAATARARAAAQSVGDGQIRAPFDAMVTERFVDVGEYVRHDSRVVALVSKGALRLEFTVPEASLAAVKTGGPLTFTVPAYPGRSFSGAVRWIGASVREATRDLVAEAEVEDPDGALRPGMFASIALATGEAPSPVVPRSAIVAKEGRAHLFAVVDRRIEERVVQTGAEKGDLVAVLRGVRAGDAIVMKPAQGLENGQAVE</sequence>
<evidence type="ECO:0000313" key="6">
    <source>
        <dbReference type="EMBL" id="KYG09033.1"/>
    </source>
</evidence>
<evidence type="ECO:0000313" key="7">
    <source>
        <dbReference type="Proteomes" id="UP000075502"/>
    </source>
</evidence>
<dbReference type="Pfam" id="PF25989">
    <property type="entry name" value="YknX_C"/>
    <property type="match status" value="1"/>
</dbReference>
<dbReference type="NCBIfam" id="TIGR01730">
    <property type="entry name" value="RND_mfp"/>
    <property type="match status" value="1"/>
</dbReference>
<feature type="domain" description="YknX-like C-terminal permuted SH3-like" evidence="5">
    <location>
        <begin position="297"/>
        <end position="362"/>
    </location>
</feature>
<dbReference type="PROSITE" id="PS51257">
    <property type="entry name" value="PROKAR_LIPOPROTEIN"/>
    <property type="match status" value="1"/>
</dbReference>
<dbReference type="GO" id="GO:0015562">
    <property type="term" value="F:efflux transmembrane transporter activity"/>
    <property type="evidence" value="ECO:0007669"/>
    <property type="project" value="TreeGrafter"/>
</dbReference>
<feature type="signal peptide" evidence="2">
    <location>
        <begin position="1"/>
        <end position="23"/>
    </location>
</feature>
<keyword evidence="2" id="KW-0732">Signal</keyword>
<dbReference type="InterPro" id="IPR058792">
    <property type="entry name" value="Beta-barrel_RND_2"/>
</dbReference>
<dbReference type="Gene3D" id="2.40.50.100">
    <property type="match status" value="1"/>
</dbReference>
<feature type="chain" id="PRO_5007570224" evidence="2">
    <location>
        <begin position="24"/>
        <end position="362"/>
    </location>
</feature>
<gene>
    <name evidence="6" type="ORF">BE21_20125</name>
</gene>
<protein>
    <submittedName>
        <fullName evidence="6">Multidrug resistance protein</fullName>
    </submittedName>
</protein>
<dbReference type="Gene3D" id="1.10.287.470">
    <property type="entry name" value="Helix hairpin bin"/>
    <property type="match status" value="1"/>
</dbReference>
<dbReference type="FunFam" id="2.40.30.170:FF:000010">
    <property type="entry name" value="Efflux RND transporter periplasmic adaptor subunit"/>
    <property type="match status" value="1"/>
</dbReference>
<dbReference type="Pfam" id="PF25917">
    <property type="entry name" value="BSH_RND"/>
    <property type="match status" value="1"/>
</dbReference>
<dbReference type="InterPro" id="IPR058625">
    <property type="entry name" value="MdtA-like_BSH"/>
</dbReference>
<dbReference type="AlphaFoldDB" id="A0A150TWG9"/>
<name>A0A150TWG9_SORCE</name>
<evidence type="ECO:0000259" key="4">
    <source>
        <dbReference type="Pfam" id="PF25954"/>
    </source>
</evidence>
<dbReference type="InterPro" id="IPR006143">
    <property type="entry name" value="RND_pump_MFP"/>
</dbReference>
<evidence type="ECO:0000259" key="5">
    <source>
        <dbReference type="Pfam" id="PF25989"/>
    </source>
</evidence>
<dbReference type="PANTHER" id="PTHR30469">
    <property type="entry name" value="MULTIDRUG RESISTANCE PROTEIN MDTA"/>
    <property type="match status" value="1"/>
</dbReference>
<evidence type="ECO:0000256" key="2">
    <source>
        <dbReference type="SAM" id="SignalP"/>
    </source>
</evidence>
<comment type="caution">
    <text evidence="6">The sequence shown here is derived from an EMBL/GenBank/DDBJ whole genome shotgun (WGS) entry which is preliminary data.</text>
</comment>
<dbReference type="GO" id="GO:1990281">
    <property type="term" value="C:efflux pump complex"/>
    <property type="evidence" value="ECO:0007669"/>
    <property type="project" value="TreeGrafter"/>
</dbReference>
<dbReference type="InterPro" id="IPR058637">
    <property type="entry name" value="YknX-like_C"/>
</dbReference>
<dbReference type="EMBL" id="JEME01000787">
    <property type="protein sequence ID" value="KYG09033.1"/>
    <property type="molecule type" value="Genomic_DNA"/>
</dbReference>
<evidence type="ECO:0000256" key="1">
    <source>
        <dbReference type="ARBA" id="ARBA00009477"/>
    </source>
</evidence>
<proteinExistence type="inferred from homology"/>
<accession>A0A150TWG9</accession>
<comment type="similarity">
    <text evidence="1">Belongs to the membrane fusion protein (MFP) (TC 8.A.1) family.</text>
</comment>
<feature type="domain" description="Multidrug resistance protein MdtA-like barrel-sandwich hybrid" evidence="3">
    <location>
        <begin position="70"/>
        <end position="203"/>
    </location>
</feature>
<dbReference type="Gene3D" id="2.40.30.170">
    <property type="match status" value="1"/>
</dbReference>